<dbReference type="GO" id="GO:0051131">
    <property type="term" value="P:chaperone-mediated protein complex assembly"/>
    <property type="evidence" value="ECO:0007669"/>
    <property type="project" value="TreeGrafter"/>
</dbReference>
<evidence type="ECO:0000313" key="2">
    <source>
        <dbReference type="EMBL" id="ETV65690.1"/>
    </source>
</evidence>
<dbReference type="GO" id="GO:0007005">
    <property type="term" value="P:mitochondrion organization"/>
    <property type="evidence" value="ECO:0007669"/>
    <property type="project" value="TreeGrafter"/>
</dbReference>
<dbReference type="STRING" id="112090.W4FDY9"/>
<dbReference type="GO" id="GO:0003697">
    <property type="term" value="F:single-stranded DNA binding"/>
    <property type="evidence" value="ECO:0007669"/>
    <property type="project" value="TreeGrafter"/>
</dbReference>
<dbReference type="Gene3D" id="2.30.130.40">
    <property type="entry name" value="LON domain-like"/>
    <property type="match status" value="1"/>
</dbReference>
<dbReference type="PANTHER" id="PTHR43718">
    <property type="entry name" value="LON PROTEASE"/>
    <property type="match status" value="1"/>
</dbReference>
<gene>
    <name evidence="2" type="ORF">H257_17674</name>
</gene>
<dbReference type="RefSeq" id="XP_009844854.1">
    <property type="nucleotide sequence ID" value="XM_009846552.1"/>
</dbReference>
<dbReference type="SUPFAM" id="SSF88697">
    <property type="entry name" value="PUA domain-like"/>
    <property type="match status" value="1"/>
</dbReference>
<protein>
    <recommendedName>
        <fullName evidence="1">Lon N-terminal domain-containing protein</fullName>
    </recommendedName>
</protein>
<accession>W4FDY9</accession>
<dbReference type="InterPro" id="IPR003111">
    <property type="entry name" value="Lon_prtase_N"/>
</dbReference>
<name>W4FDY9_APHAT</name>
<dbReference type="Pfam" id="PF02190">
    <property type="entry name" value="LON_substr_bdg"/>
    <property type="match status" value="1"/>
</dbReference>
<evidence type="ECO:0000259" key="1">
    <source>
        <dbReference type="PROSITE" id="PS51787"/>
    </source>
</evidence>
<dbReference type="InterPro" id="IPR046336">
    <property type="entry name" value="Lon_prtase_N_sf"/>
</dbReference>
<dbReference type="GO" id="GO:0004252">
    <property type="term" value="F:serine-type endopeptidase activity"/>
    <property type="evidence" value="ECO:0007669"/>
    <property type="project" value="InterPro"/>
</dbReference>
<dbReference type="PROSITE" id="PS51787">
    <property type="entry name" value="LON_N"/>
    <property type="match status" value="1"/>
</dbReference>
<dbReference type="EMBL" id="KI913227">
    <property type="protein sequence ID" value="ETV65690.1"/>
    <property type="molecule type" value="Genomic_DNA"/>
</dbReference>
<dbReference type="InterPro" id="IPR015947">
    <property type="entry name" value="PUA-like_sf"/>
</dbReference>
<dbReference type="OrthoDB" id="26818at4764"/>
<dbReference type="PANTHER" id="PTHR43718:SF2">
    <property type="entry name" value="LON PROTEASE HOMOLOG, MITOCHONDRIAL"/>
    <property type="match status" value="1"/>
</dbReference>
<reference evidence="2" key="1">
    <citation type="submission" date="2013-12" db="EMBL/GenBank/DDBJ databases">
        <title>The Genome Sequence of Aphanomyces astaci APO3.</title>
        <authorList>
            <consortium name="The Broad Institute Genomics Platform"/>
            <person name="Russ C."/>
            <person name="Tyler B."/>
            <person name="van West P."/>
            <person name="Dieguez-Uribeondo J."/>
            <person name="Young S.K."/>
            <person name="Zeng Q."/>
            <person name="Gargeya S."/>
            <person name="Fitzgerald M."/>
            <person name="Abouelleil A."/>
            <person name="Alvarado L."/>
            <person name="Chapman S.B."/>
            <person name="Gainer-Dewar J."/>
            <person name="Goldberg J."/>
            <person name="Griggs A."/>
            <person name="Gujja S."/>
            <person name="Hansen M."/>
            <person name="Howarth C."/>
            <person name="Imamovic A."/>
            <person name="Ireland A."/>
            <person name="Larimer J."/>
            <person name="McCowan C."/>
            <person name="Murphy C."/>
            <person name="Pearson M."/>
            <person name="Poon T.W."/>
            <person name="Priest M."/>
            <person name="Roberts A."/>
            <person name="Saif S."/>
            <person name="Shea T."/>
            <person name="Sykes S."/>
            <person name="Wortman J."/>
            <person name="Nusbaum C."/>
            <person name="Birren B."/>
        </authorList>
    </citation>
    <scope>NUCLEOTIDE SEQUENCE [LARGE SCALE GENOMIC DNA]</scope>
    <source>
        <strain evidence="2">APO3</strain>
    </source>
</reference>
<feature type="domain" description="Lon N-terminal" evidence="1">
    <location>
        <begin position="74"/>
        <end position="207"/>
    </location>
</feature>
<dbReference type="GeneID" id="20819670"/>
<organism evidence="2">
    <name type="scientific">Aphanomyces astaci</name>
    <name type="common">Crayfish plague agent</name>
    <dbReference type="NCBI Taxonomy" id="112090"/>
    <lineage>
        <taxon>Eukaryota</taxon>
        <taxon>Sar</taxon>
        <taxon>Stramenopiles</taxon>
        <taxon>Oomycota</taxon>
        <taxon>Saprolegniomycetes</taxon>
        <taxon>Saprolegniales</taxon>
        <taxon>Verrucalvaceae</taxon>
        <taxon>Aphanomyces</taxon>
    </lineage>
</organism>
<dbReference type="GO" id="GO:0005759">
    <property type="term" value="C:mitochondrial matrix"/>
    <property type="evidence" value="ECO:0007669"/>
    <property type="project" value="TreeGrafter"/>
</dbReference>
<dbReference type="GO" id="GO:0004176">
    <property type="term" value="F:ATP-dependent peptidase activity"/>
    <property type="evidence" value="ECO:0007669"/>
    <property type="project" value="InterPro"/>
</dbReference>
<dbReference type="VEuPathDB" id="FungiDB:H257_17674"/>
<dbReference type="AlphaFoldDB" id="W4FDY9"/>
<dbReference type="GO" id="GO:0006515">
    <property type="term" value="P:protein quality control for misfolded or incompletely synthesized proteins"/>
    <property type="evidence" value="ECO:0007669"/>
    <property type="project" value="TreeGrafter"/>
</dbReference>
<proteinExistence type="predicted"/>
<sequence>MRLTQAAASGLQRCFGRAKMQLPYAAHRPSAPRWCRAFSDIKSDDDDDDDVDVPSSKSIATFGEGDKAPMVPHVLVIPTHKRPLFPGVVLPMTITNPDVTKALAALRDSGQKYVGVFLKKQASKLDVTTKEEMGFTGMEAQKDEDLVTDLTGIHHIGSYARIDNLINFENNSASQLLLVGQRRITIDDVHDSGVETSSQRRSFVSMP</sequence>
<dbReference type="GO" id="GO:0005524">
    <property type="term" value="F:ATP binding"/>
    <property type="evidence" value="ECO:0007669"/>
    <property type="project" value="InterPro"/>
</dbReference>
<dbReference type="InterPro" id="IPR027065">
    <property type="entry name" value="Lon_Prtase"/>
</dbReference>